<dbReference type="InterPro" id="IPR029062">
    <property type="entry name" value="Class_I_gatase-like"/>
</dbReference>
<dbReference type="PANTHER" id="PTHR43130">
    <property type="entry name" value="ARAC-FAMILY TRANSCRIPTIONAL REGULATOR"/>
    <property type="match status" value="1"/>
</dbReference>
<dbReference type="PROSITE" id="PS01124">
    <property type="entry name" value="HTH_ARAC_FAMILY_2"/>
    <property type="match status" value="1"/>
</dbReference>
<dbReference type="Pfam" id="PF12833">
    <property type="entry name" value="HTH_18"/>
    <property type="match status" value="1"/>
</dbReference>
<evidence type="ECO:0000313" key="4">
    <source>
        <dbReference type="EMBL" id="QIP16465.1"/>
    </source>
</evidence>
<dbReference type="InterPro" id="IPR009057">
    <property type="entry name" value="Homeodomain-like_sf"/>
</dbReference>
<evidence type="ECO:0000313" key="5">
    <source>
        <dbReference type="Proteomes" id="UP000501802"/>
    </source>
</evidence>
<dbReference type="SUPFAM" id="SSF46689">
    <property type="entry name" value="Homeodomain-like"/>
    <property type="match status" value="2"/>
</dbReference>
<dbReference type="CDD" id="cd03138">
    <property type="entry name" value="GATase1_AraC_2"/>
    <property type="match status" value="1"/>
</dbReference>
<dbReference type="InterPro" id="IPR018060">
    <property type="entry name" value="HTH_AraC"/>
</dbReference>
<evidence type="ECO:0000256" key="1">
    <source>
        <dbReference type="ARBA" id="ARBA00023015"/>
    </source>
</evidence>
<reference evidence="4 5" key="1">
    <citation type="submission" date="2020-03" db="EMBL/GenBank/DDBJ databases">
        <authorList>
            <person name="Kim M.K."/>
        </authorList>
    </citation>
    <scope>NUCLEOTIDE SEQUENCE [LARGE SCALE GENOMIC DNA]</scope>
    <source>
        <strain evidence="4 5">BT328</strain>
    </source>
</reference>
<dbReference type="GO" id="GO:0043565">
    <property type="term" value="F:sequence-specific DNA binding"/>
    <property type="evidence" value="ECO:0007669"/>
    <property type="project" value="InterPro"/>
</dbReference>
<dbReference type="SUPFAM" id="SSF52317">
    <property type="entry name" value="Class I glutamine amidotransferase-like"/>
    <property type="match status" value="1"/>
</dbReference>
<dbReference type="Pfam" id="PF01965">
    <property type="entry name" value="DJ-1_PfpI"/>
    <property type="match status" value="1"/>
</dbReference>
<keyword evidence="1" id="KW-0805">Transcription regulation</keyword>
<dbReference type="SMART" id="SM00342">
    <property type="entry name" value="HTH_ARAC"/>
    <property type="match status" value="1"/>
</dbReference>
<organism evidence="4 5">
    <name type="scientific">Spirosoma aureum</name>
    <dbReference type="NCBI Taxonomy" id="2692134"/>
    <lineage>
        <taxon>Bacteria</taxon>
        <taxon>Pseudomonadati</taxon>
        <taxon>Bacteroidota</taxon>
        <taxon>Cytophagia</taxon>
        <taxon>Cytophagales</taxon>
        <taxon>Cytophagaceae</taxon>
        <taxon>Spirosoma</taxon>
    </lineage>
</organism>
<evidence type="ECO:0000259" key="3">
    <source>
        <dbReference type="PROSITE" id="PS01124"/>
    </source>
</evidence>
<dbReference type="RefSeq" id="WP_167216389.1">
    <property type="nucleotide sequence ID" value="NZ_CP050063.1"/>
</dbReference>
<proteinExistence type="predicted"/>
<gene>
    <name evidence="4" type="ORF">G8759_29375</name>
</gene>
<dbReference type="KEGG" id="spib:G8759_29375"/>
<name>A0A6G9AVZ4_9BACT</name>
<dbReference type="Gene3D" id="3.40.50.880">
    <property type="match status" value="1"/>
</dbReference>
<keyword evidence="5" id="KW-1185">Reference proteome</keyword>
<feature type="domain" description="HTH araC/xylS-type" evidence="3">
    <location>
        <begin position="221"/>
        <end position="319"/>
    </location>
</feature>
<dbReference type="InterPro" id="IPR052158">
    <property type="entry name" value="INH-QAR"/>
</dbReference>
<dbReference type="Gene3D" id="1.10.10.60">
    <property type="entry name" value="Homeodomain-like"/>
    <property type="match status" value="2"/>
</dbReference>
<dbReference type="Proteomes" id="UP000501802">
    <property type="component" value="Chromosome"/>
</dbReference>
<accession>A0A6G9AVZ4</accession>
<keyword evidence="2" id="KW-0804">Transcription</keyword>
<dbReference type="EMBL" id="CP050063">
    <property type="protein sequence ID" value="QIP16465.1"/>
    <property type="molecule type" value="Genomic_DNA"/>
</dbReference>
<sequence length="329" mass="36981">MKHVSIIVPHGHISLTNIEGTHQILAEVNEFQKAMGKAPLFTIQLVGLSTETRQRNGLFTVTPDLLIGDVLKTDLIIIPALFGDQKQILALNEELIPWLIKHYKAGAEIASYCIGAFFLAATGLLKGKQCATHWRLANEFRAMFPDVNLVDDKIMTEEDGIYTSGGAYSYLNLLLYLVEKNAGRDVAVLIAKAFMIDIDKNSQSPFIIFQGQKAHEDESVKKAQDFIETNFQDKITVDQLADLLAVGRRSLERRFKSATANTVTEYIQRVKIEAAKKDLETGRKNVNEVMFDVGYSDTKSFRTVFKKITGLSPIEYRNKYNKEALVLEM</sequence>
<dbReference type="InterPro" id="IPR002818">
    <property type="entry name" value="DJ-1/PfpI"/>
</dbReference>
<evidence type="ECO:0000256" key="2">
    <source>
        <dbReference type="ARBA" id="ARBA00023163"/>
    </source>
</evidence>
<dbReference type="GO" id="GO:0003700">
    <property type="term" value="F:DNA-binding transcription factor activity"/>
    <property type="evidence" value="ECO:0007669"/>
    <property type="project" value="InterPro"/>
</dbReference>
<dbReference type="AlphaFoldDB" id="A0A6G9AVZ4"/>
<protein>
    <submittedName>
        <fullName evidence="4">Helix-turn-helix domain-containing protein</fullName>
    </submittedName>
</protein>
<dbReference type="PANTHER" id="PTHR43130:SF11">
    <property type="entry name" value="TRANSCRIPTIONAL REGULATORY PROTEIN"/>
    <property type="match status" value="1"/>
</dbReference>